<evidence type="ECO:0000256" key="6">
    <source>
        <dbReference type="ARBA" id="ARBA00022801"/>
    </source>
</evidence>
<dbReference type="Gene3D" id="2.60.120.260">
    <property type="entry name" value="Galactose-binding domain-like"/>
    <property type="match status" value="1"/>
</dbReference>
<keyword evidence="8 11" id="KW-0326">Glycosidase</keyword>
<evidence type="ECO:0000256" key="12">
    <source>
        <dbReference type="SAM" id="SignalP"/>
    </source>
</evidence>
<feature type="active site" description="Nucleophile" evidence="10">
    <location>
        <position position="449"/>
    </location>
</feature>
<organism evidence="14 15">
    <name type="scientific">Arcicella aquatica</name>
    <dbReference type="NCBI Taxonomy" id="217141"/>
    <lineage>
        <taxon>Bacteria</taxon>
        <taxon>Pseudomonadati</taxon>
        <taxon>Bacteroidota</taxon>
        <taxon>Cytophagia</taxon>
        <taxon>Cytophagales</taxon>
        <taxon>Flectobacillaceae</taxon>
        <taxon>Arcicella</taxon>
    </lineage>
</organism>
<dbReference type="PRINTS" id="PR00134">
    <property type="entry name" value="GLHYDRLASE10"/>
</dbReference>
<keyword evidence="6 11" id="KW-0378">Hydrolase</keyword>
<feature type="chain" id="PRO_5045608430" description="Beta-xylanase" evidence="12">
    <location>
        <begin position="22"/>
        <end position="538"/>
    </location>
</feature>
<evidence type="ECO:0000313" key="15">
    <source>
        <dbReference type="Proteomes" id="UP001304671"/>
    </source>
</evidence>
<evidence type="ECO:0000256" key="4">
    <source>
        <dbReference type="ARBA" id="ARBA00022729"/>
    </source>
</evidence>
<feature type="domain" description="GH10" evidence="13">
    <location>
        <begin position="35"/>
        <end position="534"/>
    </location>
</feature>
<dbReference type="Pfam" id="PF00331">
    <property type="entry name" value="Glyco_hydro_10"/>
    <property type="match status" value="2"/>
</dbReference>
<dbReference type="PANTHER" id="PTHR31490:SF88">
    <property type="entry name" value="BETA-XYLANASE"/>
    <property type="match status" value="1"/>
</dbReference>
<dbReference type="SMART" id="SM00633">
    <property type="entry name" value="Glyco_10"/>
    <property type="match status" value="1"/>
</dbReference>
<dbReference type="InterPro" id="IPR044846">
    <property type="entry name" value="GH10"/>
</dbReference>
<dbReference type="PANTHER" id="PTHR31490">
    <property type="entry name" value="GLYCOSYL HYDROLASE"/>
    <property type="match status" value="1"/>
</dbReference>
<evidence type="ECO:0000256" key="8">
    <source>
        <dbReference type="ARBA" id="ARBA00023295"/>
    </source>
</evidence>
<evidence type="ECO:0000256" key="10">
    <source>
        <dbReference type="PROSITE-ProRule" id="PRU10061"/>
    </source>
</evidence>
<dbReference type="InterPro" id="IPR001000">
    <property type="entry name" value="GH10_dom"/>
</dbReference>
<proteinExistence type="inferred from homology"/>
<evidence type="ECO:0000256" key="9">
    <source>
        <dbReference type="ARBA" id="ARBA00023326"/>
    </source>
</evidence>
<evidence type="ECO:0000256" key="5">
    <source>
        <dbReference type="ARBA" id="ARBA00022737"/>
    </source>
</evidence>
<keyword evidence="7 11" id="KW-0119">Carbohydrate metabolism</keyword>
<dbReference type="InterPro" id="IPR017853">
    <property type="entry name" value="GH"/>
</dbReference>
<feature type="signal peptide" evidence="12">
    <location>
        <begin position="1"/>
        <end position="21"/>
    </location>
</feature>
<evidence type="ECO:0000256" key="3">
    <source>
        <dbReference type="ARBA" id="ARBA00022651"/>
    </source>
</evidence>
<keyword evidence="15" id="KW-1185">Reference proteome</keyword>
<evidence type="ECO:0000259" key="13">
    <source>
        <dbReference type="PROSITE" id="PS51760"/>
    </source>
</evidence>
<evidence type="ECO:0000256" key="7">
    <source>
        <dbReference type="ARBA" id="ARBA00023277"/>
    </source>
</evidence>
<comment type="similarity">
    <text evidence="2 11">Belongs to the glycosyl hydrolase 10 (cellulase F) family.</text>
</comment>
<dbReference type="InterPro" id="IPR008979">
    <property type="entry name" value="Galactose-bd-like_sf"/>
</dbReference>
<dbReference type="PROSITE" id="PS51760">
    <property type="entry name" value="GH10_2"/>
    <property type="match status" value="1"/>
</dbReference>
<sequence>MKRHTLLYKLALVALIGLLSACEKDPINILNANTYTADGSLKTATTAFPVGLSIDYDLFLNNAQYRSVVAADAQSTTFGYHMKHGALVRNDGTIDFTKADALYDACKTAGIEVFGHTLGWHQNQNATYLKTITGGGSGPTAVNLVANGSFESGSGDNFNNWGKYNGGTSLVATSVTSEVQAGTKALKIVVTADGNPWNVQMASDEFATTVGKTYNMTFFIKSAVAGGQMRISTGGTGSTAQYSGNYSTSTDWVQKTYSFTANGPMTRVLIDIGSKANTYFMDNVVVVDASASVPPTGGALVTAVDNALKDFITQTVTHYKGKVKAWDVVNEPVSESGTLRTDANTTVSATATDYFFWSKYLGRNWALKAFQYAAAADPTAELYINDYNLESNSVKLDSLIGYVAELKGKGAKITGIGTQMHVLWNTPYSGIDNMFKKLAATGLKIRISELDVRMNPNKKTQFVLNKQFESYQADMYAYIVRSYLTNVPVAQQSGITVWGITDNTSWLYENGLDFPLLYNKDYSKKAAYYAVLKTLKEK</sequence>
<dbReference type="EC" id="3.2.1.8" evidence="11"/>
<dbReference type="SUPFAM" id="SSF49785">
    <property type="entry name" value="Galactose-binding domain-like"/>
    <property type="match status" value="1"/>
</dbReference>
<dbReference type="InterPro" id="IPR003305">
    <property type="entry name" value="CenC_carb-bd"/>
</dbReference>
<dbReference type="EMBL" id="JAYFUL010000022">
    <property type="protein sequence ID" value="MEA5258935.1"/>
    <property type="molecule type" value="Genomic_DNA"/>
</dbReference>
<dbReference type="Gene3D" id="3.20.20.80">
    <property type="entry name" value="Glycosidases"/>
    <property type="match status" value="2"/>
</dbReference>
<evidence type="ECO:0000256" key="11">
    <source>
        <dbReference type="RuleBase" id="RU361174"/>
    </source>
</evidence>
<accession>A0ABU5QPX9</accession>
<keyword evidence="9 11" id="KW-0624">Polysaccharide degradation</keyword>
<name>A0ABU5QPX9_9BACT</name>
<evidence type="ECO:0000256" key="2">
    <source>
        <dbReference type="ARBA" id="ARBA00007495"/>
    </source>
</evidence>
<comment type="caution">
    <text evidence="14">The sequence shown here is derived from an EMBL/GenBank/DDBJ whole genome shotgun (WGS) entry which is preliminary data.</text>
</comment>
<dbReference type="Pfam" id="PF02018">
    <property type="entry name" value="CBM_4_9"/>
    <property type="match status" value="1"/>
</dbReference>
<dbReference type="SUPFAM" id="SSF51445">
    <property type="entry name" value="(Trans)glycosidases"/>
    <property type="match status" value="1"/>
</dbReference>
<evidence type="ECO:0000313" key="14">
    <source>
        <dbReference type="EMBL" id="MEA5258935.1"/>
    </source>
</evidence>
<dbReference type="PROSITE" id="PS51257">
    <property type="entry name" value="PROKAR_LIPOPROTEIN"/>
    <property type="match status" value="1"/>
</dbReference>
<comment type="catalytic activity">
    <reaction evidence="1 11">
        <text>Endohydrolysis of (1-&gt;4)-beta-D-xylosidic linkages in xylans.</text>
        <dbReference type="EC" id="3.2.1.8"/>
    </reaction>
</comment>
<dbReference type="InterPro" id="IPR031158">
    <property type="entry name" value="GH10_AS"/>
</dbReference>
<keyword evidence="3" id="KW-0858">Xylan degradation</keyword>
<dbReference type="RefSeq" id="WP_323250389.1">
    <property type="nucleotide sequence ID" value="NZ_JAYFUL010000022.1"/>
</dbReference>
<reference evidence="14 15" key="1">
    <citation type="submission" date="2023-12" db="EMBL/GenBank/DDBJ databases">
        <title>Novel species of the genus Arcicella isolated from rivers.</title>
        <authorList>
            <person name="Lu H."/>
        </authorList>
    </citation>
    <scope>NUCLEOTIDE SEQUENCE [LARGE SCALE GENOMIC DNA]</scope>
    <source>
        <strain evidence="14 15">LMG 21963</strain>
    </source>
</reference>
<gene>
    <name evidence="14" type="ORF">VB264_14145</name>
</gene>
<dbReference type="Proteomes" id="UP001304671">
    <property type="component" value="Unassembled WGS sequence"/>
</dbReference>
<keyword evidence="4 12" id="KW-0732">Signal</keyword>
<dbReference type="PROSITE" id="PS00591">
    <property type="entry name" value="GH10_1"/>
    <property type="match status" value="1"/>
</dbReference>
<keyword evidence="5" id="KW-0677">Repeat</keyword>
<evidence type="ECO:0000256" key="1">
    <source>
        <dbReference type="ARBA" id="ARBA00000681"/>
    </source>
</evidence>
<protein>
    <recommendedName>
        <fullName evidence="11">Beta-xylanase</fullName>
        <ecNumber evidence="11">3.2.1.8</ecNumber>
    </recommendedName>
</protein>